<dbReference type="Proteomes" id="UP000033966">
    <property type="component" value="Unassembled WGS sequence"/>
</dbReference>
<dbReference type="PANTHER" id="PTHR43022">
    <property type="entry name" value="PROTEIN SMF"/>
    <property type="match status" value="1"/>
</dbReference>
<name>A0A0G1NAS1_9BACT</name>
<organism evidence="3 4">
    <name type="scientific">Candidatus Jorgensenbacteria bacterium GW2011_GWA2_45_13</name>
    <dbReference type="NCBI Taxonomy" id="1618662"/>
    <lineage>
        <taxon>Bacteria</taxon>
        <taxon>Candidatus Joergenseniibacteriota</taxon>
    </lineage>
</organism>
<dbReference type="Pfam" id="PF02481">
    <property type="entry name" value="DNA_processg_A"/>
    <property type="match status" value="1"/>
</dbReference>
<proteinExistence type="inferred from homology"/>
<protein>
    <recommendedName>
        <fullName evidence="2">Smf/DprA SLOG domain-containing protein</fullName>
    </recommendedName>
</protein>
<dbReference type="PANTHER" id="PTHR43022:SF1">
    <property type="entry name" value="PROTEIN SMF"/>
    <property type="match status" value="1"/>
</dbReference>
<dbReference type="Gene3D" id="3.40.50.450">
    <property type="match status" value="1"/>
</dbReference>
<dbReference type="NCBIfam" id="TIGR00732">
    <property type="entry name" value="dprA"/>
    <property type="match status" value="1"/>
</dbReference>
<evidence type="ECO:0000313" key="4">
    <source>
        <dbReference type="Proteomes" id="UP000033966"/>
    </source>
</evidence>
<evidence type="ECO:0000256" key="1">
    <source>
        <dbReference type="ARBA" id="ARBA00006525"/>
    </source>
</evidence>
<gene>
    <name evidence="3" type="ORF">UW92_C0042G0004</name>
</gene>
<dbReference type="GO" id="GO:0009294">
    <property type="term" value="P:DNA-mediated transformation"/>
    <property type="evidence" value="ECO:0007669"/>
    <property type="project" value="InterPro"/>
</dbReference>
<dbReference type="SUPFAM" id="SSF102405">
    <property type="entry name" value="MCP/YpsA-like"/>
    <property type="match status" value="1"/>
</dbReference>
<dbReference type="InterPro" id="IPR057666">
    <property type="entry name" value="DrpA_SLOG"/>
</dbReference>
<comment type="similarity">
    <text evidence="1">Belongs to the DprA/Smf family.</text>
</comment>
<reference evidence="3 4" key="1">
    <citation type="journal article" date="2015" name="Nature">
        <title>rRNA introns, odd ribosomes, and small enigmatic genomes across a large radiation of phyla.</title>
        <authorList>
            <person name="Brown C.T."/>
            <person name="Hug L.A."/>
            <person name="Thomas B.C."/>
            <person name="Sharon I."/>
            <person name="Castelle C.J."/>
            <person name="Singh A."/>
            <person name="Wilkins M.J."/>
            <person name="Williams K.H."/>
            <person name="Banfield J.F."/>
        </authorList>
    </citation>
    <scope>NUCLEOTIDE SEQUENCE [LARGE SCALE GENOMIC DNA]</scope>
</reference>
<dbReference type="AlphaFoldDB" id="A0A0G1NAS1"/>
<dbReference type="InterPro" id="IPR003488">
    <property type="entry name" value="DprA"/>
</dbReference>
<dbReference type="EMBL" id="LCKF01000042">
    <property type="protein sequence ID" value="KKT90187.1"/>
    <property type="molecule type" value="Genomic_DNA"/>
</dbReference>
<comment type="caution">
    <text evidence="3">The sequence shown here is derived from an EMBL/GenBank/DDBJ whole genome shotgun (WGS) entry which is preliminary data.</text>
</comment>
<feature type="domain" description="Smf/DprA SLOG" evidence="2">
    <location>
        <begin position="4"/>
        <end position="209"/>
    </location>
</feature>
<sequence length="290" mass="31463">MNSNDTAYPALLRETAVPPSVLFYRGFMPSAGLPLLAIVGTRKATNEGKLLAKRISRECARKGFGIVSGLALGIDAAAHEGALAGDGYTLAVLANGLDEIYPRGHYGLAMRVLEAGGGIVSEYPKGTPALPHQFLERNRIIAGLCIATIVIEAPERSGAIATARNAAEEGREVFVFPGNSEHPNYRGCHTLIRKGARLVGGINDIFEDLNIETEKEENRGLFASNETMEKDGENEAQNAILKILAENKKSLSIDKLSHLTKLEPKIISRELAFLMLREKIEEQNGVFKIK</sequence>
<accession>A0A0G1NAS1</accession>
<evidence type="ECO:0000313" key="3">
    <source>
        <dbReference type="EMBL" id="KKT90187.1"/>
    </source>
</evidence>
<evidence type="ECO:0000259" key="2">
    <source>
        <dbReference type="Pfam" id="PF02481"/>
    </source>
</evidence>
<dbReference type="PATRIC" id="fig|1618662.3.peg.681"/>